<dbReference type="EMBL" id="KV419411">
    <property type="protein sequence ID" value="KZS92169.1"/>
    <property type="molecule type" value="Genomic_DNA"/>
</dbReference>
<organism evidence="2 3">
    <name type="scientific">Sistotremastrum niveocremeum HHB9708</name>
    <dbReference type="NCBI Taxonomy" id="1314777"/>
    <lineage>
        <taxon>Eukaryota</taxon>
        <taxon>Fungi</taxon>
        <taxon>Dikarya</taxon>
        <taxon>Basidiomycota</taxon>
        <taxon>Agaricomycotina</taxon>
        <taxon>Agaricomycetes</taxon>
        <taxon>Sistotremastrales</taxon>
        <taxon>Sistotremastraceae</taxon>
        <taxon>Sertulicium</taxon>
        <taxon>Sertulicium niveocremeum</taxon>
    </lineage>
</organism>
<sequence length="176" mass="19350">MTGRGLRGGGKLVFHSAIIVILYVCLHPFFRLKHDFKCVAEFNHHLVSHQVANPLIDPSFSEALRFIKVDLRILAHGPPHPLFPSRPKIHFEGGLVANGEGFMASIVGWVCMTGDGQIRWHFTSGEQGHVIWSSEGVQIGGIRSCYGVLGSWTTGTCPRFDYLDGNLLGLLAFSVP</sequence>
<keyword evidence="3" id="KW-1185">Reference proteome</keyword>
<name>A0A164T8Z1_9AGAM</name>
<dbReference type="OrthoDB" id="3226064at2759"/>
<accession>A0A164T8Z1</accession>
<protein>
    <submittedName>
        <fullName evidence="2">Uncharacterized protein</fullName>
    </submittedName>
</protein>
<evidence type="ECO:0000313" key="2">
    <source>
        <dbReference type="EMBL" id="KZS92169.1"/>
    </source>
</evidence>
<proteinExistence type="predicted"/>
<evidence type="ECO:0000313" key="3">
    <source>
        <dbReference type="Proteomes" id="UP000076722"/>
    </source>
</evidence>
<keyword evidence="1" id="KW-0812">Transmembrane</keyword>
<evidence type="ECO:0000256" key="1">
    <source>
        <dbReference type="SAM" id="Phobius"/>
    </source>
</evidence>
<reference evidence="2 3" key="1">
    <citation type="journal article" date="2016" name="Mol. Biol. Evol.">
        <title>Comparative Genomics of Early-Diverging Mushroom-Forming Fungi Provides Insights into the Origins of Lignocellulose Decay Capabilities.</title>
        <authorList>
            <person name="Nagy L.G."/>
            <person name="Riley R."/>
            <person name="Tritt A."/>
            <person name="Adam C."/>
            <person name="Daum C."/>
            <person name="Floudas D."/>
            <person name="Sun H."/>
            <person name="Yadav J.S."/>
            <person name="Pangilinan J."/>
            <person name="Larsson K.H."/>
            <person name="Matsuura K."/>
            <person name="Barry K."/>
            <person name="Labutti K."/>
            <person name="Kuo R."/>
            <person name="Ohm R.A."/>
            <person name="Bhattacharya S.S."/>
            <person name="Shirouzu T."/>
            <person name="Yoshinaga Y."/>
            <person name="Martin F.M."/>
            <person name="Grigoriev I.V."/>
            <person name="Hibbett D.S."/>
        </authorList>
    </citation>
    <scope>NUCLEOTIDE SEQUENCE [LARGE SCALE GENOMIC DNA]</scope>
    <source>
        <strain evidence="2 3">HHB9708</strain>
    </source>
</reference>
<dbReference type="AlphaFoldDB" id="A0A164T8Z1"/>
<gene>
    <name evidence="2" type="ORF">SISNIDRAFT_442635</name>
</gene>
<feature type="transmembrane region" description="Helical" evidence="1">
    <location>
        <begin position="12"/>
        <end position="30"/>
    </location>
</feature>
<keyword evidence="1" id="KW-1133">Transmembrane helix</keyword>
<dbReference type="STRING" id="1314777.A0A164T8Z1"/>
<keyword evidence="1" id="KW-0472">Membrane</keyword>
<dbReference type="Proteomes" id="UP000076722">
    <property type="component" value="Unassembled WGS sequence"/>
</dbReference>